<feature type="region of interest" description="Disordered" evidence="1">
    <location>
        <begin position="1"/>
        <end position="51"/>
    </location>
</feature>
<proteinExistence type="predicted"/>
<dbReference type="EMBL" id="CYRY02046537">
    <property type="protein sequence ID" value="VCX42276.1"/>
    <property type="molecule type" value="Genomic_DNA"/>
</dbReference>
<reference evidence="2 3" key="1">
    <citation type="submission" date="2018-10" db="EMBL/GenBank/DDBJ databases">
        <authorList>
            <person name="Ekblom R."/>
            <person name="Jareborg N."/>
        </authorList>
    </citation>
    <scope>NUCLEOTIDE SEQUENCE [LARGE SCALE GENOMIC DNA]</scope>
    <source>
        <tissue evidence="2">Muscle</tissue>
    </source>
</reference>
<dbReference type="Proteomes" id="UP000269945">
    <property type="component" value="Unassembled WGS sequence"/>
</dbReference>
<sequence length="233" mass="25198">MPATPVGTSSWMQTAWPSTCGSTRPRRWSCSRQTRTSTSSTGRAARGRPGRCCRLGSWSSALGMRPMASPLWQRRPPQPLNVRRLLSEQVSLLVTVYLRMDGTLHLRGVAPFPRENKFDYFLMLPRAPCGGVGGSWQSCGQCHGRAAPPRDRPTPTCFPAKPGCPSRRMGLVTLDPSGKRTGFLVLSRGLGSTLGAGETVALHTPTPHPVSSLGFSPVQLQDLSSPLRHGAQL</sequence>
<comment type="caution">
    <text evidence="2">The sequence shown here is derived from an EMBL/GenBank/DDBJ whole genome shotgun (WGS) entry which is preliminary data.</text>
</comment>
<protein>
    <submittedName>
        <fullName evidence="2">Uncharacterized protein</fullName>
    </submittedName>
</protein>
<evidence type="ECO:0000313" key="3">
    <source>
        <dbReference type="Proteomes" id="UP000269945"/>
    </source>
</evidence>
<organism evidence="2 3">
    <name type="scientific">Gulo gulo</name>
    <name type="common">Wolverine</name>
    <name type="synonym">Gluton</name>
    <dbReference type="NCBI Taxonomy" id="48420"/>
    <lineage>
        <taxon>Eukaryota</taxon>
        <taxon>Metazoa</taxon>
        <taxon>Chordata</taxon>
        <taxon>Craniata</taxon>
        <taxon>Vertebrata</taxon>
        <taxon>Euteleostomi</taxon>
        <taxon>Mammalia</taxon>
        <taxon>Eutheria</taxon>
        <taxon>Laurasiatheria</taxon>
        <taxon>Carnivora</taxon>
        <taxon>Caniformia</taxon>
        <taxon>Musteloidea</taxon>
        <taxon>Mustelidae</taxon>
        <taxon>Guloninae</taxon>
        <taxon>Gulo</taxon>
    </lineage>
</organism>
<feature type="compositionally biased region" description="Polar residues" evidence="1">
    <location>
        <begin position="1"/>
        <end position="22"/>
    </location>
</feature>
<gene>
    <name evidence="2" type="ORF">BN2614_LOCUS1</name>
</gene>
<keyword evidence="3" id="KW-1185">Reference proteome</keyword>
<dbReference type="AlphaFoldDB" id="A0A9X9MCM6"/>
<feature type="compositionally biased region" description="Low complexity" evidence="1">
    <location>
        <begin position="30"/>
        <end position="44"/>
    </location>
</feature>
<name>A0A9X9MCM6_GULGU</name>
<evidence type="ECO:0000256" key="1">
    <source>
        <dbReference type="SAM" id="MobiDB-lite"/>
    </source>
</evidence>
<evidence type="ECO:0000313" key="2">
    <source>
        <dbReference type="EMBL" id="VCX42276.1"/>
    </source>
</evidence>
<accession>A0A9X9MCM6</accession>